<dbReference type="Proteomes" id="UP000619260">
    <property type="component" value="Unassembled WGS sequence"/>
</dbReference>
<proteinExistence type="predicted"/>
<evidence type="ECO:0000256" key="1">
    <source>
        <dbReference type="ARBA" id="ARBA00022763"/>
    </source>
</evidence>
<dbReference type="Gene3D" id="1.10.10.10">
    <property type="entry name" value="Winged helix-like DNA-binding domain superfamily/Winged helix DNA-binding domain"/>
    <property type="match status" value="1"/>
</dbReference>
<accession>A0A8J4DN86</accession>
<dbReference type="GO" id="GO:0006281">
    <property type="term" value="P:DNA repair"/>
    <property type="evidence" value="ECO:0007669"/>
    <property type="project" value="InterPro"/>
</dbReference>
<sequence>MRWAAYAVPAMEYVESVLTVVERIPPGRVMTYGAIAEYLGRGGPRQVGTVMARYGGGVPWHRVVAANGRVVPGHEEEALQRLRSEGTPLRGDRVDVHLAEWWPD</sequence>
<evidence type="ECO:0000313" key="4">
    <source>
        <dbReference type="Proteomes" id="UP000619260"/>
    </source>
</evidence>
<comment type="caution">
    <text evidence="3">The sequence shown here is derived from an EMBL/GenBank/DDBJ whole genome shotgun (WGS) entry which is preliminary data.</text>
</comment>
<dbReference type="InterPro" id="IPR036217">
    <property type="entry name" value="MethylDNA_cys_MeTrfase_DNAb"/>
</dbReference>
<name>A0A8J4DN86_9ACTN</name>
<dbReference type="InterPro" id="IPR052520">
    <property type="entry name" value="ATL_DNA_repair"/>
</dbReference>
<evidence type="ECO:0000259" key="2">
    <source>
        <dbReference type="Pfam" id="PF01035"/>
    </source>
</evidence>
<dbReference type="PANTHER" id="PTHR42942">
    <property type="entry name" value="6-O-METHYLGUANINE DNA METHYLTRANSFERASE"/>
    <property type="match status" value="1"/>
</dbReference>
<gene>
    <name evidence="3" type="ORF">Val02_15060</name>
</gene>
<dbReference type="PANTHER" id="PTHR42942:SF1">
    <property type="entry name" value="ALKYLTRANSFERASE-LIKE PROTEIN 1"/>
    <property type="match status" value="1"/>
</dbReference>
<reference evidence="3" key="1">
    <citation type="submission" date="2021-01" db="EMBL/GenBank/DDBJ databases">
        <title>Whole genome shotgun sequence of Virgisporangium aliadipatigenens NBRC 105644.</title>
        <authorList>
            <person name="Komaki H."/>
            <person name="Tamura T."/>
        </authorList>
    </citation>
    <scope>NUCLEOTIDE SEQUENCE</scope>
    <source>
        <strain evidence="3">NBRC 105644</strain>
    </source>
</reference>
<evidence type="ECO:0000313" key="3">
    <source>
        <dbReference type="EMBL" id="GIJ44620.1"/>
    </source>
</evidence>
<dbReference type="AlphaFoldDB" id="A0A8J4DN86"/>
<dbReference type="InterPro" id="IPR036388">
    <property type="entry name" value="WH-like_DNA-bd_sf"/>
</dbReference>
<dbReference type="SUPFAM" id="SSF46767">
    <property type="entry name" value="Methylated DNA-protein cysteine methyltransferase, C-terminal domain"/>
    <property type="match status" value="1"/>
</dbReference>
<feature type="domain" description="Methylated-DNA-[protein]-cysteine S-methyltransferase DNA binding" evidence="2">
    <location>
        <begin position="15"/>
        <end position="85"/>
    </location>
</feature>
<dbReference type="EMBL" id="BOPF01000004">
    <property type="protein sequence ID" value="GIJ44620.1"/>
    <property type="molecule type" value="Genomic_DNA"/>
</dbReference>
<dbReference type="Pfam" id="PF01035">
    <property type="entry name" value="DNA_binding_1"/>
    <property type="match status" value="1"/>
</dbReference>
<keyword evidence="1" id="KW-0227">DNA damage</keyword>
<dbReference type="GO" id="GO:0003824">
    <property type="term" value="F:catalytic activity"/>
    <property type="evidence" value="ECO:0007669"/>
    <property type="project" value="InterPro"/>
</dbReference>
<dbReference type="InterPro" id="IPR014048">
    <property type="entry name" value="MethylDNA_cys_MeTrfase_DNA-bd"/>
</dbReference>
<protein>
    <recommendedName>
        <fullName evidence="2">Methylated-DNA-[protein]-cysteine S-methyltransferase DNA binding domain-containing protein</fullName>
    </recommendedName>
</protein>
<keyword evidence="4" id="KW-1185">Reference proteome</keyword>
<organism evidence="3 4">
    <name type="scientific">Virgisporangium aliadipatigenens</name>
    <dbReference type="NCBI Taxonomy" id="741659"/>
    <lineage>
        <taxon>Bacteria</taxon>
        <taxon>Bacillati</taxon>
        <taxon>Actinomycetota</taxon>
        <taxon>Actinomycetes</taxon>
        <taxon>Micromonosporales</taxon>
        <taxon>Micromonosporaceae</taxon>
        <taxon>Virgisporangium</taxon>
    </lineage>
</organism>
<dbReference type="CDD" id="cd06445">
    <property type="entry name" value="ATase"/>
    <property type="match status" value="1"/>
</dbReference>